<evidence type="ECO:0000256" key="3">
    <source>
        <dbReference type="ARBA" id="ARBA00022722"/>
    </source>
</evidence>
<reference evidence="7" key="1">
    <citation type="submission" date="2016-08" db="EMBL/GenBank/DDBJ databases">
        <title>Complete genome of Cloacibacillus porcorum.</title>
        <authorList>
            <person name="Looft T."/>
            <person name="Bayles D.O."/>
            <person name="Alt D.P."/>
        </authorList>
    </citation>
    <scope>NUCLEOTIDE SEQUENCE [LARGE SCALE GENOMIC DNA]</scope>
    <source>
        <strain evidence="7">CL-84</strain>
    </source>
</reference>
<dbReference type="AlphaFoldDB" id="A0A1B2I2Y5"/>
<keyword evidence="2" id="KW-1277">Toxin-antitoxin system</keyword>
<name>A0A1B2I2Y5_9BACT</name>
<evidence type="ECO:0000256" key="4">
    <source>
        <dbReference type="ARBA" id="ARBA00022759"/>
    </source>
</evidence>
<dbReference type="GeneID" id="83057036"/>
<dbReference type="PANTHER" id="PTHR38039">
    <property type="entry name" value="TOXIN YOEB"/>
    <property type="match status" value="1"/>
</dbReference>
<proteinExistence type="inferred from homology"/>
<dbReference type="Pfam" id="PF06769">
    <property type="entry name" value="YoeB_toxin"/>
    <property type="match status" value="1"/>
</dbReference>
<evidence type="ECO:0000256" key="1">
    <source>
        <dbReference type="ARBA" id="ARBA00008172"/>
    </source>
</evidence>
<evidence type="ECO:0000256" key="5">
    <source>
        <dbReference type="ARBA" id="ARBA00022801"/>
    </source>
</evidence>
<sequence length="87" mass="10233">MYEIVYTKKAVKDILLLKAAKLDEKAKALIELIREDPYKTPPRYETLRGDMAGAISRRINIKHRFVYEVQEEIKTVKIISMCSRYDI</sequence>
<comment type="similarity">
    <text evidence="1">Belongs to the YoeB family.</text>
</comment>
<keyword evidence="5" id="KW-0378">Hydrolase</keyword>
<protein>
    <recommendedName>
        <fullName evidence="6">Putative mRNA interferase YoeB</fullName>
    </recommendedName>
</protein>
<keyword evidence="8" id="KW-1185">Reference proteome</keyword>
<keyword evidence="3" id="KW-0540">Nuclease</keyword>
<dbReference type="GO" id="GO:0016787">
    <property type="term" value="F:hydrolase activity"/>
    <property type="evidence" value="ECO:0007669"/>
    <property type="project" value="UniProtKB-KW"/>
</dbReference>
<gene>
    <name evidence="7" type="ORF">BED41_04100</name>
</gene>
<evidence type="ECO:0000313" key="8">
    <source>
        <dbReference type="Proteomes" id="UP000093044"/>
    </source>
</evidence>
<dbReference type="KEGG" id="cpor:BED41_04100"/>
<dbReference type="SUPFAM" id="SSF143011">
    <property type="entry name" value="RelE-like"/>
    <property type="match status" value="1"/>
</dbReference>
<keyword evidence="4" id="KW-0255">Endonuclease</keyword>
<evidence type="ECO:0000256" key="2">
    <source>
        <dbReference type="ARBA" id="ARBA00022649"/>
    </source>
</evidence>
<evidence type="ECO:0000313" key="7">
    <source>
        <dbReference type="EMBL" id="ANZ44341.1"/>
    </source>
</evidence>
<dbReference type="PANTHER" id="PTHR38039:SF1">
    <property type="entry name" value="TOXIN YOEB"/>
    <property type="match status" value="1"/>
</dbReference>
<dbReference type="Proteomes" id="UP000093044">
    <property type="component" value="Chromosome"/>
</dbReference>
<dbReference type="EMBL" id="CP016757">
    <property type="protein sequence ID" value="ANZ44341.1"/>
    <property type="molecule type" value="Genomic_DNA"/>
</dbReference>
<dbReference type="NCBIfam" id="TIGR02116">
    <property type="entry name" value="toxin_Txe_YoeB"/>
    <property type="match status" value="1"/>
</dbReference>
<dbReference type="InterPro" id="IPR009614">
    <property type="entry name" value="YoeB_toxin"/>
</dbReference>
<organism evidence="7 8">
    <name type="scientific">Cloacibacillus porcorum</name>
    <dbReference type="NCBI Taxonomy" id="1197717"/>
    <lineage>
        <taxon>Bacteria</taxon>
        <taxon>Thermotogati</taxon>
        <taxon>Synergistota</taxon>
        <taxon>Synergistia</taxon>
        <taxon>Synergistales</taxon>
        <taxon>Synergistaceae</taxon>
        <taxon>Cloacibacillus</taxon>
    </lineage>
</organism>
<dbReference type="GO" id="GO:0004519">
    <property type="term" value="F:endonuclease activity"/>
    <property type="evidence" value="ECO:0007669"/>
    <property type="project" value="UniProtKB-KW"/>
</dbReference>
<dbReference type="OrthoDB" id="9801102at2"/>
<accession>A0A1B2I2Y5</accession>
<dbReference type="RefSeq" id="WP_066743366.1">
    <property type="nucleotide sequence ID" value="NZ_CP016757.1"/>
</dbReference>
<dbReference type="InterPro" id="IPR035093">
    <property type="entry name" value="RelE/ParE_toxin_dom_sf"/>
</dbReference>
<dbReference type="GO" id="GO:0045892">
    <property type="term" value="P:negative regulation of DNA-templated transcription"/>
    <property type="evidence" value="ECO:0007669"/>
    <property type="project" value="TreeGrafter"/>
</dbReference>
<evidence type="ECO:0000256" key="6">
    <source>
        <dbReference type="ARBA" id="ARBA00030388"/>
    </source>
</evidence>
<dbReference type="Gene3D" id="3.30.2310.20">
    <property type="entry name" value="RelE-like"/>
    <property type="match status" value="1"/>
</dbReference>
<dbReference type="GO" id="GO:0006401">
    <property type="term" value="P:RNA catabolic process"/>
    <property type="evidence" value="ECO:0007669"/>
    <property type="project" value="InterPro"/>
</dbReference>
<dbReference type="STRING" id="1197717.BED41_04100"/>